<keyword evidence="3" id="KW-0963">Cytoplasm</keyword>
<dbReference type="InParanoid" id="B4J3D7"/>
<dbReference type="InterPro" id="IPR033335">
    <property type="entry name" value="JUPITER"/>
</dbReference>
<evidence type="ECO:0000313" key="7">
    <source>
        <dbReference type="EMBL" id="EDV97236.1"/>
    </source>
</evidence>
<dbReference type="HOGENOM" id="CLU_2657059_0_0_1"/>
<comment type="subcellular location">
    <subcellularLocation>
        <location evidence="2">Cytoplasm</location>
    </subcellularLocation>
    <subcellularLocation>
        <location evidence="1">Nucleus</location>
    </subcellularLocation>
</comment>
<reference evidence="7 8" key="1">
    <citation type="journal article" date="2007" name="Nature">
        <title>Evolution of genes and genomes on the Drosophila phylogeny.</title>
        <authorList>
            <consortium name="Drosophila 12 Genomes Consortium"/>
            <person name="Clark A.G."/>
            <person name="Eisen M.B."/>
            <person name="Smith D.R."/>
            <person name="Bergman C.M."/>
            <person name="Oliver B."/>
            <person name="Markow T.A."/>
            <person name="Kaufman T.C."/>
            <person name="Kellis M."/>
            <person name="Gelbart W."/>
            <person name="Iyer V.N."/>
            <person name="Pollard D.A."/>
            <person name="Sackton T.B."/>
            <person name="Larracuente A.M."/>
            <person name="Singh N.D."/>
            <person name="Abad J.P."/>
            <person name="Abt D.N."/>
            <person name="Adryan B."/>
            <person name="Aguade M."/>
            <person name="Akashi H."/>
            <person name="Anderson W.W."/>
            <person name="Aquadro C.F."/>
            <person name="Ardell D.H."/>
            <person name="Arguello R."/>
            <person name="Artieri C.G."/>
            <person name="Barbash D.A."/>
            <person name="Barker D."/>
            <person name="Barsanti P."/>
            <person name="Batterham P."/>
            <person name="Batzoglou S."/>
            <person name="Begun D."/>
            <person name="Bhutkar A."/>
            <person name="Blanco E."/>
            <person name="Bosak S.A."/>
            <person name="Bradley R.K."/>
            <person name="Brand A.D."/>
            <person name="Brent M.R."/>
            <person name="Brooks A.N."/>
            <person name="Brown R.H."/>
            <person name="Butlin R.K."/>
            <person name="Caggese C."/>
            <person name="Calvi B.R."/>
            <person name="Bernardo de Carvalho A."/>
            <person name="Caspi A."/>
            <person name="Castrezana S."/>
            <person name="Celniker S.E."/>
            <person name="Chang J.L."/>
            <person name="Chapple C."/>
            <person name="Chatterji S."/>
            <person name="Chinwalla A."/>
            <person name="Civetta A."/>
            <person name="Clifton S.W."/>
            <person name="Comeron J.M."/>
            <person name="Costello J.C."/>
            <person name="Coyne J.A."/>
            <person name="Daub J."/>
            <person name="David R.G."/>
            <person name="Delcher A.L."/>
            <person name="Delehaunty K."/>
            <person name="Do C.B."/>
            <person name="Ebling H."/>
            <person name="Edwards K."/>
            <person name="Eickbush T."/>
            <person name="Evans J.D."/>
            <person name="Filipski A."/>
            <person name="Findeiss S."/>
            <person name="Freyhult E."/>
            <person name="Fulton L."/>
            <person name="Fulton R."/>
            <person name="Garcia A.C."/>
            <person name="Gardiner A."/>
            <person name="Garfield D.A."/>
            <person name="Garvin B.E."/>
            <person name="Gibson G."/>
            <person name="Gilbert D."/>
            <person name="Gnerre S."/>
            <person name="Godfrey J."/>
            <person name="Good R."/>
            <person name="Gotea V."/>
            <person name="Gravely B."/>
            <person name="Greenberg A.J."/>
            <person name="Griffiths-Jones S."/>
            <person name="Gross S."/>
            <person name="Guigo R."/>
            <person name="Gustafson E.A."/>
            <person name="Haerty W."/>
            <person name="Hahn M.W."/>
            <person name="Halligan D.L."/>
            <person name="Halpern A.L."/>
            <person name="Halter G.M."/>
            <person name="Han M.V."/>
            <person name="Heger A."/>
            <person name="Hillier L."/>
            <person name="Hinrichs A.S."/>
            <person name="Holmes I."/>
            <person name="Hoskins R.A."/>
            <person name="Hubisz M.J."/>
            <person name="Hultmark D."/>
            <person name="Huntley M.A."/>
            <person name="Jaffe D.B."/>
            <person name="Jagadeeshan S."/>
            <person name="Jeck W.R."/>
            <person name="Johnson J."/>
            <person name="Jones C.D."/>
            <person name="Jordan W.C."/>
            <person name="Karpen G.H."/>
            <person name="Kataoka E."/>
            <person name="Keightley P.D."/>
            <person name="Kheradpour P."/>
            <person name="Kirkness E.F."/>
            <person name="Koerich L.B."/>
            <person name="Kristiansen K."/>
            <person name="Kudrna D."/>
            <person name="Kulathinal R.J."/>
            <person name="Kumar S."/>
            <person name="Kwok R."/>
            <person name="Lander E."/>
            <person name="Langley C.H."/>
            <person name="Lapoint R."/>
            <person name="Lazzaro B.P."/>
            <person name="Lee S.J."/>
            <person name="Levesque L."/>
            <person name="Li R."/>
            <person name="Lin C.F."/>
            <person name="Lin M.F."/>
            <person name="Lindblad-Toh K."/>
            <person name="Llopart A."/>
            <person name="Long M."/>
            <person name="Low L."/>
            <person name="Lozovsky E."/>
            <person name="Lu J."/>
            <person name="Luo M."/>
            <person name="Machado C.A."/>
            <person name="Makalowski W."/>
            <person name="Marzo M."/>
            <person name="Matsuda M."/>
            <person name="Matzkin L."/>
            <person name="McAllister B."/>
            <person name="McBride C.S."/>
            <person name="McKernan B."/>
            <person name="McKernan K."/>
            <person name="Mendez-Lago M."/>
            <person name="Minx P."/>
            <person name="Mollenhauer M.U."/>
            <person name="Montooth K."/>
            <person name="Mount S.M."/>
            <person name="Mu X."/>
            <person name="Myers E."/>
            <person name="Negre B."/>
            <person name="Newfeld S."/>
            <person name="Nielsen R."/>
            <person name="Noor M.A."/>
            <person name="O'Grady P."/>
            <person name="Pachter L."/>
            <person name="Papaceit M."/>
            <person name="Parisi M.J."/>
            <person name="Parisi M."/>
            <person name="Parts L."/>
            <person name="Pedersen J.S."/>
            <person name="Pesole G."/>
            <person name="Phillippy A.M."/>
            <person name="Ponting C.P."/>
            <person name="Pop M."/>
            <person name="Porcelli D."/>
            <person name="Powell J.R."/>
            <person name="Prohaska S."/>
            <person name="Pruitt K."/>
            <person name="Puig M."/>
            <person name="Quesneville H."/>
            <person name="Ram K.R."/>
            <person name="Rand D."/>
            <person name="Rasmussen M.D."/>
            <person name="Reed L.K."/>
            <person name="Reenan R."/>
            <person name="Reily A."/>
            <person name="Remington K.A."/>
            <person name="Rieger T.T."/>
            <person name="Ritchie M.G."/>
            <person name="Robin C."/>
            <person name="Rogers Y.H."/>
            <person name="Rohde C."/>
            <person name="Rozas J."/>
            <person name="Rubenfield M.J."/>
            <person name="Ruiz A."/>
            <person name="Russo S."/>
            <person name="Salzberg S.L."/>
            <person name="Sanchez-Gracia A."/>
            <person name="Saranga D.J."/>
            <person name="Sato H."/>
            <person name="Schaeffer S.W."/>
            <person name="Schatz M.C."/>
            <person name="Schlenke T."/>
            <person name="Schwartz R."/>
            <person name="Segarra C."/>
            <person name="Singh R.S."/>
            <person name="Sirot L."/>
            <person name="Sirota M."/>
            <person name="Sisneros N.B."/>
            <person name="Smith C.D."/>
            <person name="Smith T.F."/>
            <person name="Spieth J."/>
            <person name="Stage D.E."/>
            <person name="Stark A."/>
            <person name="Stephan W."/>
            <person name="Strausberg R.L."/>
            <person name="Strempel S."/>
            <person name="Sturgill D."/>
            <person name="Sutton G."/>
            <person name="Sutton G.G."/>
            <person name="Tao W."/>
            <person name="Teichmann S."/>
            <person name="Tobari Y.N."/>
            <person name="Tomimura Y."/>
            <person name="Tsolas J.M."/>
            <person name="Valente V.L."/>
            <person name="Venter E."/>
            <person name="Venter J.C."/>
            <person name="Vicario S."/>
            <person name="Vieira F.G."/>
            <person name="Vilella A.J."/>
            <person name="Villasante A."/>
            <person name="Walenz B."/>
            <person name="Wang J."/>
            <person name="Wasserman M."/>
            <person name="Watts T."/>
            <person name="Wilson D."/>
            <person name="Wilson R.K."/>
            <person name="Wing R.A."/>
            <person name="Wolfner M.F."/>
            <person name="Wong A."/>
            <person name="Wong G.K."/>
            <person name="Wu C.I."/>
            <person name="Wu G."/>
            <person name="Yamamoto D."/>
            <person name="Yang H.P."/>
            <person name="Yang S.P."/>
            <person name="Yorke J.A."/>
            <person name="Yoshida K."/>
            <person name="Zdobnov E."/>
            <person name="Zhang P."/>
            <person name="Zhang Y."/>
            <person name="Zimin A.V."/>
            <person name="Baldwin J."/>
            <person name="Abdouelleil A."/>
            <person name="Abdulkadir J."/>
            <person name="Abebe A."/>
            <person name="Abera B."/>
            <person name="Abreu J."/>
            <person name="Acer S.C."/>
            <person name="Aftuck L."/>
            <person name="Alexander A."/>
            <person name="An P."/>
            <person name="Anderson E."/>
            <person name="Anderson S."/>
            <person name="Arachi H."/>
            <person name="Azer M."/>
            <person name="Bachantsang P."/>
            <person name="Barry A."/>
            <person name="Bayul T."/>
            <person name="Berlin A."/>
            <person name="Bessette D."/>
            <person name="Bloom T."/>
            <person name="Blye J."/>
            <person name="Boguslavskiy L."/>
            <person name="Bonnet C."/>
            <person name="Boukhgalter B."/>
            <person name="Bourzgui I."/>
            <person name="Brown A."/>
            <person name="Cahill P."/>
            <person name="Channer S."/>
            <person name="Cheshatsang Y."/>
            <person name="Chuda L."/>
            <person name="Citroen M."/>
            <person name="Collymore A."/>
            <person name="Cooke P."/>
            <person name="Costello M."/>
            <person name="D'Aco K."/>
            <person name="Daza R."/>
            <person name="De Haan G."/>
            <person name="DeGray S."/>
            <person name="DeMaso C."/>
            <person name="Dhargay N."/>
            <person name="Dooley K."/>
            <person name="Dooley E."/>
            <person name="Doricent M."/>
            <person name="Dorje P."/>
            <person name="Dorjee K."/>
            <person name="Dupes A."/>
            <person name="Elong R."/>
            <person name="Falk J."/>
            <person name="Farina A."/>
            <person name="Faro S."/>
            <person name="Ferguson D."/>
            <person name="Fisher S."/>
            <person name="Foley C.D."/>
            <person name="Franke A."/>
            <person name="Friedrich D."/>
            <person name="Gadbois L."/>
            <person name="Gearin G."/>
            <person name="Gearin C.R."/>
            <person name="Giannoukos G."/>
            <person name="Goode T."/>
            <person name="Graham J."/>
            <person name="Grandbois E."/>
            <person name="Grewal S."/>
            <person name="Gyaltsen K."/>
            <person name="Hafez N."/>
            <person name="Hagos B."/>
            <person name="Hall J."/>
            <person name="Henson C."/>
            <person name="Hollinger A."/>
            <person name="Honan T."/>
            <person name="Huard M.D."/>
            <person name="Hughes L."/>
            <person name="Hurhula B."/>
            <person name="Husby M.E."/>
            <person name="Kamat A."/>
            <person name="Kanga B."/>
            <person name="Kashin S."/>
            <person name="Khazanovich D."/>
            <person name="Kisner P."/>
            <person name="Lance K."/>
            <person name="Lara M."/>
            <person name="Lee W."/>
            <person name="Lennon N."/>
            <person name="Letendre F."/>
            <person name="LeVine R."/>
            <person name="Lipovsky A."/>
            <person name="Liu X."/>
            <person name="Liu J."/>
            <person name="Liu S."/>
            <person name="Lokyitsang T."/>
            <person name="Lokyitsang Y."/>
            <person name="Lubonja R."/>
            <person name="Lui A."/>
            <person name="MacDonald P."/>
            <person name="Magnisalis V."/>
            <person name="Maru K."/>
            <person name="Matthews C."/>
            <person name="McCusker W."/>
            <person name="McDonough S."/>
            <person name="Mehta T."/>
            <person name="Meldrim J."/>
            <person name="Meneus L."/>
            <person name="Mihai O."/>
            <person name="Mihalev A."/>
            <person name="Mihova T."/>
            <person name="Mittelman R."/>
            <person name="Mlenga V."/>
            <person name="Montmayeur A."/>
            <person name="Mulrain L."/>
            <person name="Navidi A."/>
            <person name="Naylor J."/>
            <person name="Negash T."/>
            <person name="Nguyen T."/>
            <person name="Nguyen N."/>
            <person name="Nicol R."/>
            <person name="Norbu C."/>
            <person name="Norbu N."/>
            <person name="Novod N."/>
            <person name="O'Neill B."/>
            <person name="Osman S."/>
            <person name="Markiewicz E."/>
            <person name="Oyono O.L."/>
            <person name="Patti C."/>
            <person name="Phunkhang P."/>
            <person name="Pierre F."/>
            <person name="Priest M."/>
            <person name="Raghuraman S."/>
            <person name="Rege F."/>
            <person name="Reyes R."/>
            <person name="Rise C."/>
            <person name="Rogov P."/>
            <person name="Ross K."/>
            <person name="Ryan E."/>
            <person name="Settipalli S."/>
            <person name="Shea T."/>
            <person name="Sherpa N."/>
            <person name="Shi L."/>
            <person name="Shih D."/>
            <person name="Sparrow T."/>
            <person name="Spaulding J."/>
            <person name="Stalker J."/>
            <person name="Stange-Thomann N."/>
            <person name="Stavropoulos S."/>
            <person name="Stone C."/>
            <person name="Strader C."/>
            <person name="Tesfaye S."/>
            <person name="Thomson T."/>
            <person name="Thoulutsang Y."/>
            <person name="Thoulutsang D."/>
            <person name="Topham K."/>
            <person name="Topping I."/>
            <person name="Tsamla T."/>
            <person name="Vassiliev H."/>
            <person name="Vo A."/>
            <person name="Wangchuk T."/>
            <person name="Wangdi T."/>
            <person name="Weiand M."/>
            <person name="Wilkinson J."/>
            <person name="Wilson A."/>
            <person name="Yadav S."/>
            <person name="Young G."/>
            <person name="Yu Q."/>
            <person name="Zembek L."/>
            <person name="Zhong D."/>
            <person name="Zimmer A."/>
            <person name="Zwirko Z."/>
            <person name="Jaffe D.B."/>
            <person name="Alvarez P."/>
            <person name="Brockman W."/>
            <person name="Butler J."/>
            <person name="Chin C."/>
            <person name="Gnerre S."/>
            <person name="Grabherr M."/>
            <person name="Kleber M."/>
            <person name="Mauceli E."/>
            <person name="MacCallum I."/>
        </authorList>
    </citation>
    <scope>NUCLEOTIDE SEQUENCE [LARGE SCALE GENOMIC DNA]</scope>
    <source>
        <strain evidence="8">Tucson 15287-2541.00</strain>
    </source>
</reference>
<dbReference type="GO" id="GO:0005634">
    <property type="term" value="C:nucleus"/>
    <property type="evidence" value="ECO:0007669"/>
    <property type="project" value="UniProtKB-SubCell"/>
</dbReference>
<feature type="compositionally biased region" description="Basic and acidic residues" evidence="6">
    <location>
        <begin position="20"/>
        <end position="31"/>
    </location>
</feature>
<evidence type="ECO:0000256" key="4">
    <source>
        <dbReference type="ARBA" id="ARBA00022553"/>
    </source>
</evidence>
<protein>
    <submittedName>
        <fullName evidence="7">GH14794</fullName>
    </submittedName>
</protein>
<dbReference type="Pfam" id="PF17054">
    <property type="entry name" value="JUPITER"/>
    <property type="match status" value="1"/>
</dbReference>
<evidence type="ECO:0000256" key="6">
    <source>
        <dbReference type="SAM" id="MobiDB-lite"/>
    </source>
</evidence>
<accession>B4J3D7</accession>
<feature type="compositionally biased region" description="Low complexity" evidence="6">
    <location>
        <begin position="7"/>
        <end position="19"/>
    </location>
</feature>
<sequence length="76" mass="8151">MNDFDSADGQAAEEVAAAPETKEAFKNENFKPSKSTNETYTNKYMMGSRNPITGTGLNGDGVGGLKPKTAKDRGEY</sequence>
<evidence type="ECO:0000313" key="8">
    <source>
        <dbReference type="Proteomes" id="UP000001070"/>
    </source>
</evidence>
<feature type="compositionally biased region" description="Polar residues" evidence="6">
    <location>
        <begin position="32"/>
        <end position="42"/>
    </location>
</feature>
<dbReference type="AlphaFoldDB" id="B4J3D7"/>
<dbReference type="GO" id="GO:0005737">
    <property type="term" value="C:cytoplasm"/>
    <property type="evidence" value="ECO:0007669"/>
    <property type="project" value="UniProtKB-SubCell"/>
</dbReference>
<keyword evidence="4" id="KW-0597">Phosphoprotein</keyword>
<evidence type="ECO:0000256" key="5">
    <source>
        <dbReference type="ARBA" id="ARBA00023242"/>
    </source>
</evidence>
<keyword evidence="8" id="KW-1185">Reference proteome</keyword>
<organism evidence="8">
    <name type="scientific">Drosophila grimshawi</name>
    <name type="common">Hawaiian fruit fly</name>
    <name type="synonym">Idiomyia grimshawi</name>
    <dbReference type="NCBI Taxonomy" id="7222"/>
    <lineage>
        <taxon>Eukaryota</taxon>
        <taxon>Metazoa</taxon>
        <taxon>Ecdysozoa</taxon>
        <taxon>Arthropoda</taxon>
        <taxon>Hexapoda</taxon>
        <taxon>Insecta</taxon>
        <taxon>Pterygota</taxon>
        <taxon>Neoptera</taxon>
        <taxon>Endopterygota</taxon>
        <taxon>Diptera</taxon>
        <taxon>Brachycera</taxon>
        <taxon>Muscomorpha</taxon>
        <taxon>Ephydroidea</taxon>
        <taxon>Drosophilidae</taxon>
        <taxon>Drosophila</taxon>
        <taxon>Hawaiian Drosophila</taxon>
    </lineage>
</organism>
<evidence type="ECO:0000256" key="2">
    <source>
        <dbReference type="ARBA" id="ARBA00004496"/>
    </source>
</evidence>
<dbReference type="KEGG" id="dgr:6556895"/>
<dbReference type="Proteomes" id="UP000001070">
    <property type="component" value="Unassembled WGS sequence"/>
</dbReference>
<keyword evidence="5" id="KW-0539">Nucleus</keyword>
<proteinExistence type="predicted"/>
<dbReference type="OrthoDB" id="6367565at2759"/>
<feature type="region of interest" description="Disordered" evidence="6">
    <location>
        <begin position="1"/>
        <end position="76"/>
    </location>
</feature>
<gene>
    <name evidence="7" type="primary">Dgri\GH14794</name>
    <name evidence="7" type="ORF">Dgri_GH14794</name>
</gene>
<evidence type="ECO:0000256" key="1">
    <source>
        <dbReference type="ARBA" id="ARBA00004123"/>
    </source>
</evidence>
<evidence type="ECO:0000256" key="3">
    <source>
        <dbReference type="ARBA" id="ARBA00022490"/>
    </source>
</evidence>
<dbReference type="EMBL" id="CH916366">
    <property type="protein sequence ID" value="EDV97236.1"/>
    <property type="molecule type" value="Genomic_DNA"/>
</dbReference>
<name>B4J3D7_DROGR</name>